<gene>
    <name evidence="12" type="ORF">BATDEDRAFT_29621</name>
</gene>
<keyword evidence="13" id="KW-1185">Reference proteome</keyword>
<evidence type="ECO:0000256" key="6">
    <source>
        <dbReference type="ARBA" id="ARBA00022989"/>
    </source>
</evidence>
<dbReference type="OMA" id="QFMMYEL"/>
<reference evidence="12 13" key="1">
    <citation type="submission" date="2009-12" db="EMBL/GenBank/DDBJ databases">
        <title>The draft genome of Batrachochytrium dendrobatidis.</title>
        <authorList>
            <consortium name="US DOE Joint Genome Institute (JGI-PGF)"/>
            <person name="Kuo A."/>
            <person name="Salamov A."/>
            <person name="Schmutz J."/>
            <person name="Lucas S."/>
            <person name="Pitluck S."/>
            <person name="Rosenblum E."/>
            <person name="Stajich J."/>
            <person name="Eisen M."/>
            <person name="Grigoriev I.V."/>
        </authorList>
    </citation>
    <scope>NUCLEOTIDE SEQUENCE [LARGE SCALE GENOMIC DNA]</scope>
    <source>
        <strain evidence="13">JAM81 / FGSC 10211</strain>
    </source>
</reference>
<dbReference type="Proteomes" id="UP000007241">
    <property type="component" value="Unassembled WGS sequence"/>
</dbReference>
<feature type="repeat" description="Solcar" evidence="9">
    <location>
        <begin position="201"/>
        <end position="290"/>
    </location>
</feature>
<sequence length="307" mass="33789">MSDNVVHALAGKKRAGGGMISMALTYPLVTASTRSQVSKTARVGQCEAFVKILKEEGVRGLYSGLNSAMLGIAVTQYVYYYWYEFVKAKFEGVGAAQRALSIAENMLAGAIAGAATASITNPIWVINTRLLVNKESMEDSSKPVKRLSTFQAACKIFKEEGIQGFFRGLLPALVLVINPVIQFTVYERLRVWWEKRVARTLNAFDFFVLGALSKLCATSITYPYIVVKSRMQLKEGNDEQSRYKSVGDGISKIIKTEGFKGLYKGIEAKLLQSVLSAAFTFAFKEELFNGAMALLVLLRLKQAKAAQ</sequence>
<feature type="transmembrane region" description="Helical" evidence="11">
    <location>
        <begin position="206"/>
        <end position="227"/>
    </location>
</feature>
<evidence type="ECO:0000256" key="3">
    <source>
        <dbReference type="ARBA" id="ARBA00022448"/>
    </source>
</evidence>
<organism evidence="12 13">
    <name type="scientific">Batrachochytrium dendrobatidis (strain JAM81 / FGSC 10211)</name>
    <name type="common">Frog chytrid fungus</name>
    <dbReference type="NCBI Taxonomy" id="684364"/>
    <lineage>
        <taxon>Eukaryota</taxon>
        <taxon>Fungi</taxon>
        <taxon>Fungi incertae sedis</taxon>
        <taxon>Chytridiomycota</taxon>
        <taxon>Chytridiomycota incertae sedis</taxon>
        <taxon>Chytridiomycetes</taxon>
        <taxon>Rhizophydiales</taxon>
        <taxon>Rhizophydiales incertae sedis</taxon>
        <taxon>Batrachochytrium</taxon>
    </lineage>
</organism>
<name>F4NYM0_BATDJ</name>
<dbReference type="Gene3D" id="1.50.40.10">
    <property type="entry name" value="Mitochondrial carrier domain"/>
    <property type="match status" value="1"/>
</dbReference>
<dbReference type="GO" id="GO:0055085">
    <property type="term" value="P:transmembrane transport"/>
    <property type="evidence" value="ECO:0000318"/>
    <property type="project" value="GO_Central"/>
</dbReference>
<dbReference type="PANTHER" id="PTHR45939:SF5">
    <property type="entry name" value="PEROXISOMAL MEMBRANE PROTEIN PMP34"/>
    <property type="match status" value="1"/>
</dbReference>
<accession>F4NYM0</accession>
<evidence type="ECO:0000256" key="7">
    <source>
        <dbReference type="ARBA" id="ARBA00023136"/>
    </source>
</evidence>
<evidence type="ECO:0000256" key="9">
    <source>
        <dbReference type="PROSITE-ProRule" id="PRU00282"/>
    </source>
</evidence>
<dbReference type="PANTHER" id="PTHR45939">
    <property type="entry name" value="PEROXISOMAL MEMBRANE PROTEIN PMP34-RELATED"/>
    <property type="match status" value="1"/>
</dbReference>
<feature type="repeat" description="Solcar" evidence="9">
    <location>
        <begin position="100"/>
        <end position="192"/>
    </location>
</feature>
<evidence type="ECO:0000313" key="13">
    <source>
        <dbReference type="Proteomes" id="UP000007241"/>
    </source>
</evidence>
<dbReference type="PROSITE" id="PS50920">
    <property type="entry name" value="SOLCAR"/>
    <property type="match status" value="3"/>
</dbReference>
<evidence type="ECO:0000256" key="2">
    <source>
        <dbReference type="ARBA" id="ARBA00006375"/>
    </source>
</evidence>
<dbReference type="AlphaFoldDB" id="F4NYM0"/>
<keyword evidence="3 10" id="KW-0813">Transport</keyword>
<evidence type="ECO:0000256" key="11">
    <source>
        <dbReference type="SAM" id="Phobius"/>
    </source>
</evidence>
<evidence type="ECO:0000313" key="12">
    <source>
        <dbReference type="EMBL" id="EGF81732.1"/>
    </source>
</evidence>
<feature type="repeat" description="Solcar" evidence="9">
    <location>
        <begin position="5"/>
        <end position="89"/>
    </location>
</feature>
<evidence type="ECO:0000256" key="5">
    <source>
        <dbReference type="ARBA" id="ARBA00022737"/>
    </source>
</evidence>
<dbReference type="GO" id="GO:0005778">
    <property type="term" value="C:peroxisomal membrane"/>
    <property type="evidence" value="ECO:0007669"/>
    <property type="project" value="UniProtKB-SubCell"/>
</dbReference>
<protein>
    <submittedName>
        <fullName evidence="12">Uncharacterized protein</fullName>
    </submittedName>
</protein>
<dbReference type="STRING" id="684364.F4NYM0"/>
<evidence type="ECO:0000256" key="4">
    <source>
        <dbReference type="ARBA" id="ARBA00022692"/>
    </source>
</evidence>
<dbReference type="GO" id="GO:0022857">
    <property type="term" value="F:transmembrane transporter activity"/>
    <property type="evidence" value="ECO:0000318"/>
    <property type="project" value="GO_Central"/>
</dbReference>
<dbReference type="RefSeq" id="XP_006677369.1">
    <property type="nucleotide sequence ID" value="XM_006677306.1"/>
</dbReference>
<feature type="transmembrane region" description="Helical" evidence="11">
    <location>
        <begin position="61"/>
        <end position="82"/>
    </location>
</feature>
<dbReference type="SUPFAM" id="SSF103506">
    <property type="entry name" value="Mitochondrial carrier"/>
    <property type="match status" value="1"/>
</dbReference>
<dbReference type="Pfam" id="PF00153">
    <property type="entry name" value="Mito_carr"/>
    <property type="match status" value="3"/>
</dbReference>
<keyword evidence="7 9" id="KW-0472">Membrane</keyword>
<comment type="subcellular location">
    <subcellularLocation>
        <location evidence="1">Peroxisome membrane</location>
        <topology evidence="1">Multi-pass membrane protein</topology>
    </subcellularLocation>
</comment>
<dbReference type="InParanoid" id="F4NYM0"/>
<dbReference type="EMBL" id="GL882881">
    <property type="protein sequence ID" value="EGF81732.1"/>
    <property type="molecule type" value="Genomic_DNA"/>
</dbReference>
<keyword evidence="6 11" id="KW-1133">Transmembrane helix</keyword>
<dbReference type="HOGENOM" id="CLU_015166_6_3_1"/>
<keyword evidence="5" id="KW-0677">Repeat</keyword>
<evidence type="ECO:0000256" key="1">
    <source>
        <dbReference type="ARBA" id="ARBA00004585"/>
    </source>
</evidence>
<comment type="similarity">
    <text evidence="2 10">Belongs to the mitochondrial carrier (TC 2.A.29) family.</text>
</comment>
<dbReference type="OrthoDB" id="2019556at2759"/>
<feature type="transmembrane region" description="Helical" evidence="11">
    <location>
        <begin position="102"/>
        <end position="126"/>
    </location>
</feature>
<evidence type="ECO:0000256" key="8">
    <source>
        <dbReference type="ARBA" id="ARBA00023140"/>
    </source>
</evidence>
<dbReference type="InterPro" id="IPR018108">
    <property type="entry name" value="MCP_transmembrane"/>
</dbReference>
<feature type="transmembrane region" description="Helical" evidence="11">
    <location>
        <begin position="165"/>
        <end position="186"/>
    </location>
</feature>
<keyword evidence="8" id="KW-0576">Peroxisome</keyword>
<keyword evidence="4 9" id="KW-0812">Transmembrane</keyword>
<dbReference type="InterPro" id="IPR023395">
    <property type="entry name" value="MCP_dom_sf"/>
</dbReference>
<proteinExistence type="inferred from homology"/>
<evidence type="ECO:0000256" key="10">
    <source>
        <dbReference type="RuleBase" id="RU000488"/>
    </source>
</evidence>
<dbReference type="GeneID" id="18239904"/>
<dbReference type="InterPro" id="IPR052217">
    <property type="entry name" value="Mito/Peroxisomal_Carrier"/>
</dbReference>